<accession>A0A6A6DE67</accession>
<dbReference type="PANTHER" id="PTHR10039:SF5">
    <property type="entry name" value="NACHT DOMAIN-CONTAINING PROTEIN"/>
    <property type="match status" value="1"/>
</dbReference>
<feature type="region of interest" description="Disordered" evidence="2">
    <location>
        <begin position="1022"/>
        <end position="1041"/>
    </location>
</feature>
<evidence type="ECO:0000313" key="6">
    <source>
        <dbReference type="Proteomes" id="UP000800200"/>
    </source>
</evidence>
<dbReference type="SUPFAM" id="SSF52540">
    <property type="entry name" value="P-loop containing nucleoside triphosphate hydrolases"/>
    <property type="match status" value="1"/>
</dbReference>
<dbReference type="InterPro" id="IPR056693">
    <property type="entry name" value="DUF7791"/>
</dbReference>
<protein>
    <submittedName>
        <fullName evidence="5">Uncharacterized protein</fullName>
    </submittedName>
</protein>
<dbReference type="Gene3D" id="3.40.50.300">
    <property type="entry name" value="P-loop containing nucleotide triphosphate hydrolases"/>
    <property type="match status" value="1"/>
</dbReference>
<sequence>MEALVAVGLAGNVVQFVQFAGQLISETRAINQTGKCQEAGYAFLKYLDTLIHQTSSKNLLQSAHASIKFEWDHHKIEDFSSKLDKFRNSLTLATILALRASTHDSSEKILAHLGALQVAGQTQITQNGEILEAVQQLADIVQLQASPKLNTVQEQILGDIVAPYFINGKAGSGKSTLMKFIVNNNSTREALSRWADSDEVLVINFFFWNLGTTLQKSNVGMLRALIHSVLEKHPELIPTVFPSLYQNWKDSYADHEPSYAEVKRAFKIMIEKSSTFLKLCIFIDGIDEFDGNHRDLSQFLHSLSSQKLKLVISSRPINACLHTFQGCPSLRLQDLTKGDMEIFVKGKLCSHPSMAELTNCFPVETGELVREIQSKASGVFLWVRLVVRLLVDGLEDGDDIRDLRNKLRSLPPDLRDLYQRMMSKMAPEYQTQAAEIFQLFHIWNSLITDQPLSTIVLYFAIQSQSGAFYRSAGSFQFDNPRLICNNTAARIRSRCCGLLEVRTKPRTCRMSTYPPEINGSVVNYLHRTVAEFLVSDDIWNRICDMTKASGFNAVLNICSGCLSMMNILVGFNERDPNLRQYPNYIAIFLRSAPNLSDEMLSEYICTLDQLMCQHKSNLQRQSNVLPDVHWSVGFFKSKAKSGSVDNLNYPDLDRFGSILTFAARTGLIQYLKAFRNFQSLEDLCRYSLVVRALASWQDDPQQITLHNRAATLSFLLRNAAAPETEGLGVSLWQCALSIGQQLLQVKKPENCAELLKVFLITTRSRRALASQKVANIVTAKPDEICPITMIHVLRTYENSEINKLGDELERLILFEAEDPSEDSIRVVHSNPKALAFDRQPPGDPLAGVQGASTMPTADSDGFKQSRLFPPPPDRSQHSPPKLLGQSNVHGARLGSVYPTPVSAIVNGFPTTPVPLQNLPATNHFGGHGWDITNPSFPYNAPPIHPQNWMQSHPYQYHPDGRNMTTGYRMYPNQRPDFTSHQIQYNVSDFHYPEGYGWPGTAASPIQYPPYWPVRLPVQQPIQSGTWKPRHGPHGIPSENRT</sequence>
<dbReference type="OrthoDB" id="443402at2759"/>
<dbReference type="Proteomes" id="UP000800200">
    <property type="component" value="Unassembled WGS sequence"/>
</dbReference>
<evidence type="ECO:0000256" key="2">
    <source>
        <dbReference type="SAM" id="MobiDB-lite"/>
    </source>
</evidence>
<keyword evidence="6" id="KW-1185">Reference proteome</keyword>
<gene>
    <name evidence="5" type="ORF">K469DRAFT_644493</name>
</gene>
<dbReference type="AlphaFoldDB" id="A0A6A6DE67"/>
<dbReference type="EMBL" id="ML994690">
    <property type="protein sequence ID" value="KAF2177303.1"/>
    <property type="molecule type" value="Genomic_DNA"/>
</dbReference>
<proteinExistence type="predicted"/>
<dbReference type="Pfam" id="PF25053">
    <property type="entry name" value="DUF7791"/>
    <property type="match status" value="1"/>
</dbReference>
<evidence type="ECO:0000259" key="4">
    <source>
        <dbReference type="Pfam" id="PF25053"/>
    </source>
</evidence>
<dbReference type="InterPro" id="IPR027417">
    <property type="entry name" value="P-loop_NTPase"/>
</dbReference>
<organism evidence="5 6">
    <name type="scientific">Zopfia rhizophila CBS 207.26</name>
    <dbReference type="NCBI Taxonomy" id="1314779"/>
    <lineage>
        <taxon>Eukaryota</taxon>
        <taxon>Fungi</taxon>
        <taxon>Dikarya</taxon>
        <taxon>Ascomycota</taxon>
        <taxon>Pezizomycotina</taxon>
        <taxon>Dothideomycetes</taxon>
        <taxon>Dothideomycetes incertae sedis</taxon>
        <taxon>Zopfiaceae</taxon>
        <taxon>Zopfia</taxon>
    </lineage>
</organism>
<evidence type="ECO:0000313" key="5">
    <source>
        <dbReference type="EMBL" id="KAF2177303.1"/>
    </source>
</evidence>
<name>A0A6A6DE67_9PEZI</name>
<dbReference type="PANTHER" id="PTHR10039">
    <property type="entry name" value="AMELOGENIN"/>
    <property type="match status" value="1"/>
</dbReference>
<dbReference type="Pfam" id="PF24883">
    <property type="entry name" value="NPHP3_N"/>
    <property type="match status" value="1"/>
</dbReference>
<evidence type="ECO:0000256" key="1">
    <source>
        <dbReference type="ARBA" id="ARBA00022737"/>
    </source>
</evidence>
<evidence type="ECO:0000259" key="3">
    <source>
        <dbReference type="Pfam" id="PF24883"/>
    </source>
</evidence>
<keyword evidence="1" id="KW-0677">Repeat</keyword>
<feature type="domain" description="DUF7791" evidence="4">
    <location>
        <begin position="425"/>
        <end position="568"/>
    </location>
</feature>
<feature type="region of interest" description="Disordered" evidence="2">
    <location>
        <begin position="832"/>
        <end position="887"/>
    </location>
</feature>
<reference evidence="5" key="1">
    <citation type="journal article" date="2020" name="Stud. Mycol.">
        <title>101 Dothideomycetes genomes: a test case for predicting lifestyles and emergence of pathogens.</title>
        <authorList>
            <person name="Haridas S."/>
            <person name="Albert R."/>
            <person name="Binder M."/>
            <person name="Bloem J."/>
            <person name="Labutti K."/>
            <person name="Salamov A."/>
            <person name="Andreopoulos B."/>
            <person name="Baker S."/>
            <person name="Barry K."/>
            <person name="Bills G."/>
            <person name="Bluhm B."/>
            <person name="Cannon C."/>
            <person name="Castanera R."/>
            <person name="Culley D."/>
            <person name="Daum C."/>
            <person name="Ezra D."/>
            <person name="Gonzalez J."/>
            <person name="Henrissat B."/>
            <person name="Kuo A."/>
            <person name="Liang C."/>
            <person name="Lipzen A."/>
            <person name="Lutzoni F."/>
            <person name="Magnuson J."/>
            <person name="Mondo S."/>
            <person name="Nolan M."/>
            <person name="Ohm R."/>
            <person name="Pangilinan J."/>
            <person name="Park H.-J."/>
            <person name="Ramirez L."/>
            <person name="Alfaro M."/>
            <person name="Sun H."/>
            <person name="Tritt A."/>
            <person name="Yoshinaga Y."/>
            <person name="Zwiers L.-H."/>
            <person name="Turgeon B."/>
            <person name="Goodwin S."/>
            <person name="Spatafora J."/>
            <person name="Crous P."/>
            <person name="Grigoriev I."/>
        </authorList>
    </citation>
    <scope>NUCLEOTIDE SEQUENCE</scope>
    <source>
        <strain evidence="5">CBS 207.26</strain>
    </source>
</reference>
<dbReference type="InterPro" id="IPR056884">
    <property type="entry name" value="NPHP3-like_N"/>
</dbReference>
<feature type="domain" description="Nephrocystin 3-like N-terminal" evidence="3">
    <location>
        <begin position="165"/>
        <end position="315"/>
    </location>
</feature>